<organism evidence="2 3">
    <name type="scientific">Microbacterium hominis</name>
    <dbReference type="NCBI Taxonomy" id="162426"/>
    <lineage>
        <taxon>Bacteria</taxon>
        <taxon>Bacillati</taxon>
        <taxon>Actinomycetota</taxon>
        <taxon>Actinomycetes</taxon>
        <taxon>Micrococcales</taxon>
        <taxon>Microbacteriaceae</taxon>
        <taxon>Microbacterium</taxon>
    </lineage>
</organism>
<proteinExistence type="predicted"/>
<accession>A0A2K9DWX6</accession>
<dbReference type="EMBL" id="CP025299">
    <property type="protein sequence ID" value="AUG29123.1"/>
    <property type="molecule type" value="Genomic_DNA"/>
</dbReference>
<protein>
    <submittedName>
        <fullName evidence="2">Uncharacterized protein</fullName>
    </submittedName>
</protein>
<keyword evidence="1" id="KW-0472">Membrane</keyword>
<keyword evidence="1" id="KW-0812">Transmembrane</keyword>
<reference evidence="2 3" key="1">
    <citation type="submission" date="2017-12" db="EMBL/GenBank/DDBJ databases">
        <title>Isolation and characterization of estrogens degradatiion strain Microbacterium hominis SJTG1.</title>
        <authorList>
            <person name="Xiong W."/>
            <person name="Yin C."/>
            <person name="Zheng D."/>
            <person name="Liang R."/>
        </authorList>
    </citation>
    <scope>NUCLEOTIDE SEQUENCE [LARGE SCALE GENOMIC DNA]</scope>
    <source>
        <strain evidence="2 3">SJTG1</strain>
    </source>
</reference>
<evidence type="ECO:0000313" key="3">
    <source>
        <dbReference type="Proteomes" id="UP000233276"/>
    </source>
</evidence>
<dbReference type="RefSeq" id="WP_101305938.1">
    <property type="nucleotide sequence ID" value="NZ_CP025299.1"/>
</dbReference>
<dbReference type="KEGG" id="mhos:CXR34_06325"/>
<feature type="transmembrane region" description="Helical" evidence="1">
    <location>
        <begin position="48"/>
        <end position="71"/>
    </location>
</feature>
<evidence type="ECO:0000313" key="2">
    <source>
        <dbReference type="EMBL" id="AUG29123.1"/>
    </source>
</evidence>
<dbReference type="AlphaFoldDB" id="A0A2K9DWX6"/>
<evidence type="ECO:0000256" key="1">
    <source>
        <dbReference type="SAM" id="Phobius"/>
    </source>
</evidence>
<dbReference type="Proteomes" id="UP000233276">
    <property type="component" value="Chromosome"/>
</dbReference>
<keyword evidence="1" id="KW-1133">Transmembrane helix</keyword>
<gene>
    <name evidence="2" type="ORF">CXR34_06325</name>
</gene>
<feature type="transmembrane region" description="Helical" evidence="1">
    <location>
        <begin position="20"/>
        <end position="42"/>
    </location>
</feature>
<name>A0A2K9DWX6_9MICO</name>
<sequence>MTATKNGPRVPALTVEFRGASIRVSTIPVAALTGTAFVLGTLLPTGRLGLPALLFGVVGAVVVTLLIRMTVLRWRGLRRRADRIQVREGYLATILFTEVLITSGTRVSKNGPGIIALTPQALLLLDETGEHGLSEPIPRSSLVRAQRIDHALRAAVPALSIESGTVSVALALPTQSGVSIGAVTELDVDSLAAGPNAWIAETSS</sequence>